<accession>A0A060HDJ7</accession>
<dbReference type="OrthoDB" id="10998at2157"/>
<evidence type="ECO:0000256" key="1">
    <source>
        <dbReference type="SAM" id="Phobius"/>
    </source>
</evidence>
<dbReference type="GeneID" id="74945852"/>
<dbReference type="Proteomes" id="UP000027093">
    <property type="component" value="Chromosome"/>
</dbReference>
<evidence type="ECO:0000313" key="2">
    <source>
        <dbReference type="EMBL" id="AIC14789.1"/>
    </source>
</evidence>
<name>A0A060HDJ7_9ARCH</name>
<proteinExistence type="predicted"/>
<keyword evidence="3" id="KW-1185">Reference proteome</keyword>
<gene>
    <name evidence="2" type="ORF">NVIE_005870</name>
</gene>
<keyword evidence="1" id="KW-1133">Transmembrane helix</keyword>
<keyword evidence="1" id="KW-0472">Membrane</keyword>
<keyword evidence="1" id="KW-0812">Transmembrane</keyword>
<dbReference type="RefSeq" id="WP_075053939.1">
    <property type="nucleotide sequence ID" value="NZ_CP007536.1"/>
</dbReference>
<reference evidence="2 3" key="1">
    <citation type="journal article" date="2014" name="Int. J. Syst. Evol. Microbiol.">
        <title>Nitrososphaera viennensis gen. nov., sp. nov., an aerobic and mesophilic, ammonia-oxidizing archaeon from soil and a member of the archaeal phylum Thaumarchaeota.</title>
        <authorList>
            <person name="Stieglmeier M."/>
            <person name="Klingl A."/>
            <person name="Alves R.J."/>
            <person name="Rittmann S.K."/>
            <person name="Melcher M."/>
            <person name="Leisch N."/>
            <person name="Schleper C."/>
        </authorList>
    </citation>
    <scope>NUCLEOTIDE SEQUENCE [LARGE SCALE GENOMIC DNA]</scope>
    <source>
        <strain evidence="2">EN76</strain>
    </source>
</reference>
<dbReference type="AlphaFoldDB" id="A0A060HDJ7"/>
<evidence type="ECO:0000313" key="3">
    <source>
        <dbReference type="Proteomes" id="UP000027093"/>
    </source>
</evidence>
<dbReference type="HOGENOM" id="CLU_2204200_0_0_2"/>
<dbReference type="EMBL" id="CP007536">
    <property type="protein sequence ID" value="AIC14789.1"/>
    <property type="molecule type" value="Genomic_DNA"/>
</dbReference>
<organism evidence="2 3">
    <name type="scientific">Nitrososphaera viennensis EN76</name>
    <dbReference type="NCBI Taxonomy" id="926571"/>
    <lineage>
        <taxon>Archaea</taxon>
        <taxon>Nitrososphaerota</taxon>
        <taxon>Nitrososphaeria</taxon>
        <taxon>Nitrososphaerales</taxon>
        <taxon>Nitrososphaeraceae</taxon>
        <taxon>Nitrososphaera</taxon>
    </lineage>
</organism>
<feature type="transmembrane region" description="Helical" evidence="1">
    <location>
        <begin position="21"/>
        <end position="42"/>
    </location>
</feature>
<sequence length="107" mass="11873">MSYEPDDGGGGMFAKTSGKRLAILFGLVFFGAFMLIQVVQGFPLRDILIRETITEERTIAIKQGNLCVIDTPDHPRNIDNCPYKVGDRVIITYTKNNAAIESHRLAS</sequence>
<protein>
    <submittedName>
        <fullName evidence="2">Uncharacterized protein</fullName>
    </submittedName>
</protein>
<dbReference type="KEGG" id="nvn:NVIE_005870"/>